<dbReference type="Proteomes" id="UP000029067">
    <property type="component" value="Unassembled WGS sequence"/>
</dbReference>
<dbReference type="STRING" id="1688.BCUN_2093"/>
<comment type="caution">
    <text evidence="1">The sequence shown here is derived from an EMBL/GenBank/DDBJ whole genome shotgun (WGS) entry which is preliminary data.</text>
</comment>
<gene>
    <name evidence="1" type="ORF">BCUN_2093</name>
</gene>
<evidence type="ECO:0000313" key="2">
    <source>
        <dbReference type="Proteomes" id="UP000029067"/>
    </source>
</evidence>
<dbReference type="AlphaFoldDB" id="A0A087AZM8"/>
<dbReference type="InterPro" id="IPR016181">
    <property type="entry name" value="Acyl_CoA_acyltransferase"/>
</dbReference>
<sequence>MLQLITMTYAIRTVARRDYAKAVSFAMEGMHFDALIPIEPLRRAYAWWFWYDELRKATQVIAAYDGDRLLGVLLARMRAGVARPLPLGARLAWRAMDVVVTLGNFEADYVRANRAMRADYLRDHRPDGEILFLTADPHAGVPGIGTALLNELACRESGKEVFLYTDSGCTWQFYERRGFVRYGERTVRTSRKGPELTCMLYARVLPAIKKPSIPRRLASRLFRRHPR</sequence>
<name>A0A087AZM8_9BIFI</name>
<dbReference type="SUPFAM" id="SSF55729">
    <property type="entry name" value="Acyl-CoA N-acyltransferases (Nat)"/>
    <property type="match status" value="1"/>
</dbReference>
<accession>A0A087AZM8</accession>
<reference evidence="1 2" key="1">
    <citation type="submission" date="2014-03" db="EMBL/GenBank/DDBJ databases">
        <title>Genomics of Bifidobacteria.</title>
        <authorList>
            <person name="Ventura M."/>
            <person name="Milani C."/>
            <person name="Lugli G.A."/>
        </authorList>
    </citation>
    <scope>NUCLEOTIDE SEQUENCE [LARGE SCALE GENOMIC DNA]</scope>
    <source>
        <strain evidence="1 2">LMG 10738</strain>
    </source>
</reference>
<proteinExistence type="predicted"/>
<organism evidence="1 2">
    <name type="scientific">Bifidobacterium cuniculi</name>
    <dbReference type="NCBI Taxonomy" id="1688"/>
    <lineage>
        <taxon>Bacteria</taxon>
        <taxon>Bacillati</taxon>
        <taxon>Actinomycetota</taxon>
        <taxon>Actinomycetes</taxon>
        <taxon>Bifidobacteriales</taxon>
        <taxon>Bifidobacteriaceae</taxon>
        <taxon>Bifidobacterium</taxon>
    </lineage>
</organism>
<dbReference type="eggNOG" id="ENOG50341FI">
    <property type="taxonomic scope" value="Bacteria"/>
</dbReference>
<dbReference type="EMBL" id="JGYV01000005">
    <property type="protein sequence ID" value="KFI64228.1"/>
    <property type="molecule type" value="Genomic_DNA"/>
</dbReference>
<protein>
    <submittedName>
        <fullName evidence="1">Uncharacterized protein</fullName>
    </submittedName>
</protein>
<keyword evidence="2" id="KW-1185">Reference proteome</keyword>
<evidence type="ECO:0000313" key="1">
    <source>
        <dbReference type="EMBL" id="KFI64228.1"/>
    </source>
</evidence>
<dbReference type="Gene3D" id="3.40.630.30">
    <property type="match status" value="1"/>
</dbReference>